<dbReference type="Proteomes" id="UP000316304">
    <property type="component" value="Unassembled WGS sequence"/>
</dbReference>
<organism evidence="1 2">
    <name type="scientific">Novipirellula galeiformis</name>
    <dbReference type="NCBI Taxonomy" id="2528004"/>
    <lineage>
        <taxon>Bacteria</taxon>
        <taxon>Pseudomonadati</taxon>
        <taxon>Planctomycetota</taxon>
        <taxon>Planctomycetia</taxon>
        <taxon>Pirellulales</taxon>
        <taxon>Pirellulaceae</taxon>
        <taxon>Novipirellula</taxon>
    </lineage>
</organism>
<gene>
    <name evidence="1" type="ORF">Pla52o_11410</name>
</gene>
<comment type="caution">
    <text evidence="1">The sequence shown here is derived from an EMBL/GenBank/DDBJ whole genome shotgun (WGS) entry which is preliminary data.</text>
</comment>
<proteinExistence type="predicted"/>
<keyword evidence="2" id="KW-1185">Reference proteome</keyword>
<dbReference type="EMBL" id="SJPT01000002">
    <property type="protein sequence ID" value="TWU24850.1"/>
    <property type="molecule type" value="Genomic_DNA"/>
</dbReference>
<protein>
    <submittedName>
        <fullName evidence="1">Uncharacterized protein</fullName>
    </submittedName>
</protein>
<name>A0A5C6CJT4_9BACT</name>
<reference evidence="1 2" key="1">
    <citation type="submission" date="2019-02" db="EMBL/GenBank/DDBJ databases">
        <title>Deep-cultivation of Planctomycetes and their phenomic and genomic characterization uncovers novel biology.</title>
        <authorList>
            <person name="Wiegand S."/>
            <person name="Jogler M."/>
            <person name="Boedeker C."/>
            <person name="Pinto D."/>
            <person name="Vollmers J."/>
            <person name="Rivas-Marin E."/>
            <person name="Kohn T."/>
            <person name="Peeters S.H."/>
            <person name="Heuer A."/>
            <person name="Rast P."/>
            <person name="Oberbeckmann S."/>
            <person name="Bunk B."/>
            <person name="Jeske O."/>
            <person name="Meyerdierks A."/>
            <person name="Storesund J.E."/>
            <person name="Kallscheuer N."/>
            <person name="Luecker S."/>
            <person name="Lage O.M."/>
            <person name="Pohl T."/>
            <person name="Merkel B.J."/>
            <person name="Hornburger P."/>
            <person name="Mueller R.-W."/>
            <person name="Bruemmer F."/>
            <person name="Labrenz M."/>
            <person name="Spormann A.M."/>
            <person name="Op Den Camp H."/>
            <person name="Overmann J."/>
            <person name="Amann R."/>
            <person name="Jetten M.S.M."/>
            <person name="Mascher T."/>
            <person name="Medema M.H."/>
            <person name="Devos D.P."/>
            <person name="Kaster A.-K."/>
            <person name="Ovreas L."/>
            <person name="Rohde M."/>
            <person name="Galperin M.Y."/>
            <person name="Jogler C."/>
        </authorList>
    </citation>
    <scope>NUCLEOTIDE SEQUENCE [LARGE SCALE GENOMIC DNA]</scope>
    <source>
        <strain evidence="1 2">Pla52o</strain>
    </source>
</reference>
<evidence type="ECO:0000313" key="2">
    <source>
        <dbReference type="Proteomes" id="UP000316304"/>
    </source>
</evidence>
<evidence type="ECO:0000313" key="1">
    <source>
        <dbReference type="EMBL" id="TWU24850.1"/>
    </source>
</evidence>
<accession>A0A5C6CJT4</accession>
<sequence>MSWIACRDCSDLSRQDLSRRISFDTLSGRAIRSRVARSASVSLVQRQNQTAVMSRHFAPNGDSIGVRRVIASAAEIWLAAARARTCAFKNPHPEAICNPIESQPERLMRFHPTIPTGQPRTARLPGDLIHWRRIPPAFRTLPFEVDAGYDLHSNDPLQPTFMSSAGNSGAKLRDLCNHNLRPNLE</sequence>
<dbReference type="AlphaFoldDB" id="A0A5C6CJT4"/>